<dbReference type="InterPro" id="IPR029526">
    <property type="entry name" value="PGBD"/>
</dbReference>
<dbReference type="EMBL" id="JARBHB010000004">
    <property type="protein sequence ID" value="KAJ8885132.1"/>
    <property type="molecule type" value="Genomic_DNA"/>
</dbReference>
<dbReference type="Proteomes" id="UP001159363">
    <property type="component" value="Chromosome X"/>
</dbReference>
<sequence length="185" mass="21173">MKLFSVLSDLGVGVLGTIRVNHFPGLQFQSDKEIKKRGKVTFDEVATKVDCTEIRSIKWYDNHGVTMASSFDCAQPIGEVNRFNRKTKTEVTIPCQKAVNTYNTFMGGVDLLDRLISYYRISLHIALVNGWLLNRRHCDEQNISHKDQSDLLAFRCDVTSSLCKESKRQERKRGRPCSDSLERQI</sequence>
<dbReference type="Pfam" id="PF13843">
    <property type="entry name" value="DDE_Tnp_1_7"/>
    <property type="match status" value="1"/>
</dbReference>
<accession>A0ABQ9HLC2</accession>
<organism evidence="2 3">
    <name type="scientific">Dryococelus australis</name>
    <dbReference type="NCBI Taxonomy" id="614101"/>
    <lineage>
        <taxon>Eukaryota</taxon>
        <taxon>Metazoa</taxon>
        <taxon>Ecdysozoa</taxon>
        <taxon>Arthropoda</taxon>
        <taxon>Hexapoda</taxon>
        <taxon>Insecta</taxon>
        <taxon>Pterygota</taxon>
        <taxon>Neoptera</taxon>
        <taxon>Polyneoptera</taxon>
        <taxon>Phasmatodea</taxon>
        <taxon>Verophasmatodea</taxon>
        <taxon>Anareolatae</taxon>
        <taxon>Phasmatidae</taxon>
        <taxon>Eurycanthinae</taxon>
        <taxon>Dryococelus</taxon>
    </lineage>
</organism>
<protein>
    <recommendedName>
        <fullName evidence="1">PiggyBac transposable element-derived protein domain-containing protein</fullName>
    </recommendedName>
</protein>
<evidence type="ECO:0000313" key="2">
    <source>
        <dbReference type="EMBL" id="KAJ8885132.1"/>
    </source>
</evidence>
<proteinExistence type="predicted"/>
<evidence type="ECO:0000259" key="1">
    <source>
        <dbReference type="Pfam" id="PF13843"/>
    </source>
</evidence>
<comment type="caution">
    <text evidence="2">The sequence shown here is derived from an EMBL/GenBank/DDBJ whole genome shotgun (WGS) entry which is preliminary data.</text>
</comment>
<evidence type="ECO:0000313" key="3">
    <source>
        <dbReference type="Proteomes" id="UP001159363"/>
    </source>
</evidence>
<feature type="domain" description="PiggyBac transposable element-derived protein" evidence="1">
    <location>
        <begin position="2"/>
        <end position="123"/>
    </location>
</feature>
<gene>
    <name evidence="2" type="ORF">PR048_011328</name>
</gene>
<keyword evidence="3" id="KW-1185">Reference proteome</keyword>
<reference evidence="2 3" key="1">
    <citation type="submission" date="2023-02" db="EMBL/GenBank/DDBJ databases">
        <title>LHISI_Scaffold_Assembly.</title>
        <authorList>
            <person name="Stuart O.P."/>
            <person name="Cleave R."/>
            <person name="Magrath M.J.L."/>
            <person name="Mikheyev A.S."/>
        </authorList>
    </citation>
    <scope>NUCLEOTIDE SEQUENCE [LARGE SCALE GENOMIC DNA]</scope>
    <source>
        <strain evidence="2">Daus_M_001</strain>
        <tissue evidence="2">Leg muscle</tissue>
    </source>
</reference>
<name>A0ABQ9HLC2_9NEOP</name>
<dbReference type="PANTHER" id="PTHR47272">
    <property type="entry name" value="DDE_TNP_1_7 DOMAIN-CONTAINING PROTEIN"/>
    <property type="match status" value="1"/>
</dbReference>